<dbReference type="RefSeq" id="WP_326090367.1">
    <property type="nucleotide sequence ID" value="NZ_JARLKZ010000016.1"/>
</dbReference>
<dbReference type="Proteomes" id="UP001344632">
    <property type="component" value="Unassembled WGS sequence"/>
</dbReference>
<dbReference type="EMBL" id="JARLKZ010000016">
    <property type="protein sequence ID" value="MEC0242597.1"/>
    <property type="molecule type" value="Genomic_DNA"/>
</dbReference>
<organism evidence="1 2">
    <name type="scientific">Paenibacillus dokdonensis</name>
    <dbReference type="NCBI Taxonomy" id="2567944"/>
    <lineage>
        <taxon>Bacteria</taxon>
        <taxon>Bacillati</taxon>
        <taxon>Bacillota</taxon>
        <taxon>Bacilli</taxon>
        <taxon>Bacillales</taxon>
        <taxon>Paenibacillaceae</taxon>
        <taxon>Paenibacillus</taxon>
    </lineage>
</organism>
<evidence type="ECO:0000313" key="2">
    <source>
        <dbReference type="Proteomes" id="UP001344632"/>
    </source>
</evidence>
<sequence length="169" mass="19100">MNSILITILMFCCISGWNTPSHVLPLGEQDVQQLMAEQMDVEDWKFTRKGDTYLFVSVPTDPNANGMEYAVNALTGTVYDATSGGPETNLIIKGSPNFKDIWNGDIYQDEILKLANSIMKSSGMVPDRKQWVSGGYRDGYIYGDLLKGNQRIYIKLDVFTKEWEEIEKP</sequence>
<evidence type="ECO:0000313" key="1">
    <source>
        <dbReference type="EMBL" id="MEC0242597.1"/>
    </source>
</evidence>
<proteinExistence type="predicted"/>
<protein>
    <submittedName>
        <fullName evidence="1">Uncharacterized protein</fullName>
    </submittedName>
</protein>
<accession>A0ABU6GS66</accession>
<comment type="caution">
    <text evidence="1">The sequence shown here is derived from an EMBL/GenBank/DDBJ whole genome shotgun (WGS) entry which is preliminary data.</text>
</comment>
<reference evidence="1 2" key="1">
    <citation type="submission" date="2023-03" db="EMBL/GenBank/DDBJ databases">
        <title>Bacillus Genome Sequencing.</title>
        <authorList>
            <person name="Dunlap C."/>
        </authorList>
    </citation>
    <scope>NUCLEOTIDE SEQUENCE [LARGE SCALE GENOMIC DNA]</scope>
    <source>
        <strain evidence="1 2">BD-525</strain>
    </source>
</reference>
<keyword evidence="2" id="KW-1185">Reference proteome</keyword>
<gene>
    <name evidence="1" type="ORF">P4H66_22550</name>
</gene>
<name>A0ABU6GS66_9BACL</name>